<protein>
    <submittedName>
        <fullName evidence="1">Phenolic acid decarboxylase</fullName>
    </submittedName>
</protein>
<dbReference type="Pfam" id="PF05870">
    <property type="entry name" value="PA_decarbox"/>
    <property type="match status" value="1"/>
</dbReference>
<comment type="caution">
    <text evidence="1">The sequence shown here is derived from an EMBL/GenBank/DDBJ whole genome shotgun (WGS) entry which is preliminary data.</text>
</comment>
<dbReference type="Gene3D" id="2.40.128.20">
    <property type="match status" value="1"/>
</dbReference>
<sequence length="169" mass="19701">MNNDLSKFTGCHFLYQYANGWCYEMYIKNEKTIDYRIHSGIVAGRWVKDQHALINRIADNVFKFSWDEPTGTFVSITINLEVYILHGTVAFPKWIIDHPEKTVCFQNDHLALMRSHRDKGPTYDKTLEDNFAKLYFFRNAGKNNESVIDCPIGDLPKDYPFNLKGKVLL</sequence>
<accession>A0A4Q8QJR4</accession>
<name>A0A4Q8QJR4_9FLAO</name>
<keyword evidence="2" id="KW-1185">Reference proteome</keyword>
<dbReference type="AlphaFoldDB" id="A0A4Q8QJR4"/>
<dbReference type="PANTHER" id="PTHR40087">
    <property type="entry name" value="PHENOLIC ACID DECARBOXYLASE PADC"/>
    <property type="match status" value="1"/>
</dbReference>
<evidence type="ECO:0000313" key="1">
    <source>
        <dbReference type="EMBL" id="TAI49568.1"/>
    </source>
</evidence>
<dbReference type="EMBL" id="SGIU01000001">
    <property type="protein sequence ID" value="TAI49568.1"/>
    <property type="molecule type" value="Genomic_DNA"/>
</dbReference>
<proteinExistence type="predicted"/>
<dbReference type="Proteomes" id="UP000291981">
    <property type="component" value="Unassembled WGS sequence"/>
</dbReference>
<organism evidence="1 2">
    <name type="scientific">Flagellimonas allohymeniacidonis</name>
    <dbReference type="NCBI Taxonomy" id="2517819"/>
    <lineage>
        <taxon>Bacteria</taxon>
        <taxon>Pseudomonadati</taxon>
        <taxon>Bacteroidota</taxon>
        <taxon>Flavobacteriia</taxon>
        <taxon>Flavobacteriales</taxon>
        <taxon>Flavobacteriaceae</taxon>
        <taxon>Flagellimonas</taxon>
    </lineage>
</organism>
<dbReference type="PANTHER" id="PTHR40087:SF1">
    <property type="entry name" value="PHENOLIC ACID DECARBOXYLASE PADC"/>
    <property type="match status" value="1"/>
</dbReference>
<dbReference type="InterPro" id="IPR012674">
    <property type="entry name" value="Calycin"/>
</dbReference>
<reference evidence="1 2" key="1">
    <citation type="submission" date="2019-02" db="EMBL/GenBank/DDBJ databases">
        <title>Draft genome sequence of Muricauda sp. 176CP4-71.</title>
        <authorList>
            <person name="Park J.-S."/>
        </authorList>
    </citation>
    <scope>NUCLEOTIDE SEQUENCE [LARGE SCALE GENOMIC DNA]</scope>
    <source>
        <strain evidence="1 2">176CP4-71</strain>
    </source>
</reference>
<dbReference type="OrthoDB" id="1623004at2"/>
<evidence type="ECO:0000313" key="2">
    <source>
        <dbReference type="Proteomes" id="UP000291981"/>
    </source>
</evidence>
<gene>
    <name evidence="1" type="ORF">EW142_07150</name>
</gene>
<dbReference type="InterPro" id="IPR008729">
    <property type="entry name" value="PA_de_COase"/>
</dbReference>
<dbReference type="SUPFAM" id="SSF50814">
    <property type="entry name" value="Lipocalins"/>
    <property type="match status" value="1"/>
</dbReference>
<dbReference type="RefSeq" id="WP_130611702.1">
    <property type="nucleotide sequence ID" value="NZ_SGIU01000001.1"/>
</dbReference>
<dbReference type="GO" id="GO:0016831">
    <property type="term" value="F:carboxy-lyase activity"/>
    <property type="evidence" value="ECO:0007669"/>
    <property type="project" value="InterPro"/>
</dbReference>
<dbReference type="CDD" id="cd14241">
    <property type="entry name" value="PAD"/>
    <property type="match status" value="1"/>
</dbReference>